<feature type="compositionally biased region" description="Basic residues" evidence="1">
    <location>
        <begin position="266"/>
        <end position="279"/>
    </location>
</feature>
<dbReference type="AlphaFoldDB" id="A0A0K6GHP4"/>
<proteinExistence type="predicted"/>
<dbReference type="Proteomes" id="UP000044841">
    <property type="component" value="Unassembled WGS sequence"/>
</dbReference>
<evidence type="ECO:0000256" key="1">
    <source>
        <dbReference type="SAM" id="MobiDB-lite"/>
    </source>
</evidence>
<feature type="region of interest" description="Disordered" evidence="1">
    <location>
        <begin position="1"/>
        <end position="279"/>
    </location>
</feature>
<protein>
    <submittedName>
        <fullName evidence="2">Uncharacterized protein</fullName>
    </submittedName>
</protein>
<reference evidence="2 3" key="1">
    <citation type="submission" date="2015-07" db="EMBL/GenBank/DDBJ databases">
        <authorList>
            <person name="Noorani M."/>
        </authorList>
    </citation>
    <scope>NUCLEOTIDE SEQUENCE [LARGE SCALE GENOMIC DNA]</scope>
    <source>
        <strain evidence="2">BBA 69670</strain>
    </source>
</reference>
<gene>
    <name evidence="2" type="ORF">RSOLAG22IIIB_06890</name>
</gene>
<accession>A0A0K6GHP4</accession>
<sequence>MAKSSKQKPAAGLSKPLSNAAKAAQRKHVTDYKNSKAKRTAQGNTPTGKGKGKSQPLNATDRAEGSSEVSNNLPHDEPNDVEATPAPKPSRFKRPAIRHVQGSEEVAGKGEPEPTKVSKPVPKTTNFDEEAEPTSTSPPVSSKRKAQEDASDRPRKIDRPPAPGSDSPPGDEESTTGISGNVCEATPSNNSTGGKRKTNATGKGKGKDKPLPVAEMLPTTNPIASGSGAMEETEQPAKRSKKGRQAKKELIDEVDGVVGPTTAPAKKAKVTQKRTKRTQ</sequence>
<feature type="compositionally biased region" description="Basic and acidic residues" evidence="1">
    <location>
        <begin position="145"/>
        <end position="159"/>
    </location>
</feature>
<organism evidence="2 3">
    <name type="scientific">Rhizoctonia solani</name>
    <dbReference type="NCBI Taxonomy" id="456999"/>
    <lineage>
        <taxon>Eukaryota</taxon>
        <taxon>Fungi</taxon>
        <taxon>Dikarya</taxon>
        <taxon>Basidiomycota</taxon>
        <taxon>Agaricomycotina</taxon>
        <taxon>Agaricomycetes</taxon>
        <taxon>Cantharellales</taxon>
        <taxon>Ceratobasidiaceae</taxon>
        <taxon>Rhizoctonia</taxon>
    </lineage>
</organism>
<feature type="compositionally biased region" description="Basic and acidic residues" evidence="1">
    <location>
        <begin position="106"/>
        <end position="116"/>
    </location>
</feature>
<evidence type="ECO:0000313" key="3">
    <source>
        <dbReference type="Proteomes" id="UP000044841"/>
    </source>
</evidence>
<dbReference type="EMBL" id="CYGV01001922">
    <property type="protein sequence ID" value="CUA77951.1"/>
    <property type="molecule type" value="Genomic_DNA"/>
</dbReference>
<evidence type="ECO:0000313" key="2">
    <source>
        <dbReference type="EMBL" id="CUA77951.1"/>
    </source>
</evidence>
<name>A0A0K6GHP4_9AGAM</name>
<keyword evidence="3" id="KW-1185">Reference proteome</keyword>